<dbReference type="PANTHER" id="PTHR42760">
    <property type="entry name" value="SHORT-CHAIN DEHYDROGENASES/REDUCTASES FAMILY MEMBER"/>
    <property type="match status" value="1"/>
</dbReference>
<dbReference type="PRINTS" id="PR00080">
    <property type="entry name" value="SDRFAMILY"/>
</dbReference>
<evidence type="ECO:0000313" key="4">
    <source>
        <dbReference type="Proteomes" id="UP000248039"/>
    </source>
</evidence>
<accession>A0A2V4P2C6</accession>
<protein>
    <submittedName>
        <fullName evidence="3">NAD(P)-dependent oxidoreductase</fullName>
    </submittedName>
</protein>
<proteinExistence type="inferred from homology"/>
<dbReference type="GO" id="GO:0016616">
    <property type="term" value="F:oxidoreductase activity, acting on the CH-OH group of donors, NAD or NADP as acceptor"/>
    <property type="evidence" value="ECO:0007669"/>
    <property type="project" value="TreeGrafter"/>
</dbReference>
<dbReference type="RefSeq" id="WP_110665274.1">
    <property type="nucleotide sequence ID" value="NZ_PYBW01000011.1"/>
</dbReference>
<organism evidence="3 4">
    <name type="scientific">Streptomyces tateyamensis</name>
    <dbReference type="NCBI Taxonomy" id="565073"/>
    <lineage>
        <taxon>Bacteria</taxon>
        <taxon>Bacillati</taxon>
        <taxon>Actinomycetota</taxon>
        <taxon>Actinomycetes</taxon>
        <taxon>Kitasatosporales</taxon>
        <taxon>Streptomycetaceae</taxon>
        <taxon>Streptomyces</taxon>
    </lineage>
</organism>
<comment type="similarity">
    <text evidence="1">Belongs to the short-chain dehydrogenases/reductases (SDR) family.</text>
</comment>
<comment type="caution">
    <text evidence="3">The sequence shown here is derived from an EMBL/GenBank/DDBJ whole genome shotgun (WGS) entry which is preliminary data.</text>
</comment>
<dbReference type="PANTHER" id="PTHR42760:SF115">
    <property type="entry name" value="3-OXOACYL-[ACYL-CARRIER-PROTEIN] REDUCTASE FABG"/>
    <property type="match status" value="1"/>
</dbReference>
<dbReference type="CDD" id="cd05233">
    <property type="entry name" value="SDR_c"/>
    <property type="match status" value="1"/>
</dbReference>
<dbReference type="OrthoDB" id="9792003at2"/>
<evidence type="ECO:0000256" key="2">
    <source>
        <dbReference type="ARBA" id="ARBA00023002"/>
    </source>
</evidence>
<dbReference type="AlphaFoldDB" id="A0A2V4P2C6"/>
<dbReference type="SUPFAM" id="SSF51735">
    <property type="entry name" value="NAD(P)-binding Rossmann-fold domains"/>
    <property type="match status" value="1"/>
</dbReference>
<name>A0A2V4P2C6_9ACTN</name>
<dbReference type="Proteomes" id="UP000248039">
    <property type="component" value="Unassembled WGS sequence"/>
</dbReference>
<dbReference type="Pfam" id="PF13561">
    <property type="entry name" value="adh_short_C2"/>
    <property type="match status" value="1"/>
</dbReference>
<dbReference type="InterPro" id="IPR036291">
    <property type="entry name" value="NAD(P)-bd_dom_sf"/>
</dbReference>
<dbReference type="EMBL" id="PYBW01000011">
    <property type="protein sequence ID" value="PYC87705.1"/>
    <property type="molecule type" value="Genomic_DNA"/>
</dbReference>
<dbReference type="InterPro" id="IPR002347">
    <property type="entry name" value="SDR_fam"/>
</dbReference>
<gene>
    <name evidence="3" type="ORF">C7C46_02855</name>
</gene>
<evidence type="ECO:0000313" key="3">
    <source>
        <dbReference type="EMBL" id="PYC87705.1"/>
    </source>
</evidence>
<dbReference type="Gene3D" id="3.40.50.720">
    <property type="entry name" value="NAD(P)-binding Rossmann-like Domain"/>
    <property type="match status" value="1"/>
</dbReference>
<reference evidence="3 4" key="1">
    <citation type="submission" date="2018-03" db="EMBL/GenBank/DDBJ databases">
        <title>Bioinformatic expansion and discovery of thiopeptide antibiotics.</title>
        <authorList>
            <person name="Schwalen C.J."/>
            <person name="Hudson G.A."/>
            <person name="Mitchell D.A."/>
        </authorList>
    </citation>
    <scope>NUCLEOTIDE SEQUENCE [LARGE SCALE GENOMIC DNA]</scope>
    <source>
        <strain evidence="3 4">ATCC 21389</strain>
    </source>
</reference>
<sequence>MIILITGTRTGVGRALAEHFLDQGHQVVGCSRKSTGLDHPGYRHHGLDLTDPSAVKSMFRAVRREFGHLDALVNSAGRSNMNHFMMTPDSVARDIFDLNFFSVLSCSREGAKLLQKSPSGSAAILNISTVAVPWALDGQLVYAASKAAVEQLTRVMSKELAGFGIRVNSLGLPPVRTVLTRTLPEGMVDSLIERQAIKRMCTMADLVGPVEFLVSERSGFVTGETLFLGGVN</sequence>
<keyword evidence="2" id="KW-0560">Oxidoreductase</keyword>
<evidence type="ECO:0000256" key="1">
    <source>
        <dbReference type="ARBA" id="ARBA00006484"/>
    </source>
</evidence>
<dbReference type="PRINTS" id="PR00081">
    <property type="entry name" value="GDHRDH"/>
</dbReference>
<keyword evidence="4" id="KW-1185">Reference proteome</keyword>